<protein>
    <recommendedName>
        <fullName evidence="5">MotA/TolQ/ExbB proton channel domain-containing protein</fullName>
    </recommendedName>
</protein>
<evidence type="ECO:0000256" key="2">
    <source>
        <dbReference type="SAM" id="SignalP"/>
    </source>
</evidence>
<proteinExistence type="predicted"/>
<feature type="transmembrane region" description="Helical" evidence="1">
    <location>
        <begin position="39"/>
        <end position="60"/>
    </location>
</feature>
<evidence type="ECO:0008006" key="5">
    <source>
        <dbReference type="Google" id="ProtNLM"/>
    </source>
</evidence>
<feature type="transmembrane region" description="Helical" evidence="1">
    <location>
        <begin position="105"/>
        <end position="138"/>
    </location>
</feature>
<feature type="chain" id="PRO_5016823351" description="MotA/TolQ/ExbB proton channel domain-containing protein" evidence="2">
    <location>
        <begin position="30"/>
        <end position="161"/>
    </location>
</feature>
<gene>
    <name evidence="3" type="ORF">DCS45_21540</name>
</gene>
<evidence type="ECO:0000256" key="1">
    <source>
        <dbReference type="SAM" id="Phobius"/>
    </source>
</evidence>
<dbReference type="AlphaFoldDB" id="A0A348WIS0"/>
<keyword evidence="1" id="KW-0812">Transmembrane</keyword>
<dbReference type="Proteomes" id="UP000264719">
    <property type="component" value="Unassembled WGS sequence"/>
</dbReference>
<feature type="transmembrane region" description="Helical" evidence="1">
    <location>
        <begin position="67"/>
        <end position="85"/>
    </location>
</feature>
<evidence type="ECO:0000313" key="4">
    <source>
        <dbReference type="Proteomes" id="UP000264719"/>
    </source>
</evidence>
<sequence length="161" mass="16306">MAILKASFRILIGLLFGLGAAIALSPAFAAFTTDQDSIAPTLTMLVPLLCAVLCFFAPTLRRAFGRGFLALGAAVFALPISAFLISGRAASDVIGSAEEGSEAFAAMGAGLAGVAVTGVATFLGIIVGTILLLIGLILSLGGRREVIVIEGTNQNAPRRSA</sequence>
<dbReference type="EMBL" id="DMVW01000205">
    <property type="protein sequence ID" value="HAR54432.1"/>
    <property type="molecule type" value="Genomic_DNA"/>
</dbReference>
<organism evidence="3 4">
    <name type="scientific">Roseovarius nubinhibens</name>
    <dbReference type="NCBI Taxonomy" id="314263"/>
    <lineage>
        <taxon>Bacteria</taxon>
        <taxon>Pseudomonadati</taxon>
        <taxon>Pseudomonadota</taxon>
        <taxon>Alphaproteobacteria</taxon>
        <taxon>Rhodobacterales</taxon>
        <taxon>Roseobacteraceae</taxon>
        <taxon>Roseovarius</taxon>
    </lineage>
</organism>
<keyword evidence="2" id="KW-0732">Signal</keyword>
<feature type="signal peptide" evidence="2">
    <location>
        <begin position="1"/>
        <end position="29"/>
    </location>
</feature>
<reference evidence="3 4" key="1">
    <citation type="journal article" date="2018" name="Nat. Biotechnol.">
        <title>A standardized bacterial taxonomy based on genome phylogeny substantially revises the tree of life.</title>
        <authorList>
            <person name="Parks D.H."/>
            <person name="Chuvochina M."/>
            <person name="Waite D.W."/>
            <person name="Rinke C."/>
            <person name="Skarshewski A."/>
            <person name="Chaumeil P.A."/>
            <person name="Hugenholtz P."/>
        </authorList>
    </citation>
    <scope>NUCLEOTIDE SEQUENCE [LARGE SCALE GENOMIC DNA]</scope>
    <source>
        <strain evidence="3">UBA9169</strain>
    </source>
</reference>
<evidence type="ECO:0000313" key="3">
    <source>
        <dbReference type="EMBL" id="HAR54432.1"/>
    </source>
</evidence>
<keyword evidence="1" id="KW-0472">Membrane</keyword>
<dbReference type="RefSeq" id="WP_339850866.1">
    <property type="nucleotide sequence ID" value="NZ_CAXAXR010000001.1"/>
</dbReference>
<keyword evidence="1" id="KW-1133">Transmembrane helix</keyword>
<accession>A0A348WIS0</accession>
<comment type="caution">
    <text evidence="3">The sequence shown here is derived from an EMBL/GenBank/DDBJ whole genome shotgun (WGS) entry which is preliminary data.</text>
</comment>
<name>A0A348WIS0_9RHOB</name>